<gene>
    <name evidence="5" type="ORF">LSINAPIS_LOCUS11352</name>
</gene>
<dbReference type="Proteomes" id="UP000324832">
    <property type="component" value="Unassembled WGS sequence"/>
</dbReference>
<comment type="similarity">
    <text evidence="1 4">Belongs to the glycosyl hydrolase 1 family.</text>
</comment>
<dbReference type="PANTHER" id="PTHR10353">
    <property type="entry name" value="GLYCOSYL HYDROLASE"/>
    <property type="match status" value="1"/>
</dbReference>
<dbReference type="InterPro" id="IPR017853">
    <property type="entry name" value="GH"/>
</dbReference>
<evidence type="ECO:0008006" key="7">
    <source>
        <dbReference type="Google" id="ProtNLM"/>
    </source>
</evidence>
<dbReference type="InterPro" id="IPR001360">
    <property type="entry name" value="Glyco_hydro_1"/>
</dbReference>
<evidence type="ECO:0000256" key="2">
    <source>
        <dbReference type="ARBA" id="ARBA00022801"/>
    </source>
</evidence>
<evidence type="ECO:0000256" key="3">
    <source>
        <dbReference type="ARBA" id="ARBA00023295"/>
    </source>
</evidence>
<keyword evidence="3" id="KW-0326">Glycosidase</keyword>
<dbReference type="AlphaFoldDB" id="A0A5E4QT88"/>
<dbReference type="Pfam" id="PF00232">
    <property type="entry name" value="Glyco_hydro_1"/>
    <property type="match status" value="1"/>
</dbReference>
<name>A0A5E4QT88_9NEOP</name>
<keyword evidence="6" id="KW-1185">Reference proteome</keyword>
<evidence type="ECO:0000313" key="6">
    <source>
        <dbReference type="Proteomes" id="UP000324832"/>
    </source>
</evidence>
<dbReference type="GO" id="GO:0004553">
    <property type="term" value="F:hydrolase activity, hydrolyzing O-glycosyl compounds"/>
    <property type="evidence" value="ECO:0007669"/>
    <property type="project" value="InterPro"/>
</dbReference>
<evidence type="ECO:0000256" key="4">
    <source>
        <dbReference type="RuleBase" id="RU003690"/>
    </source>
</evidence>
<feature type="non-terminal residue" evidence="5">
    <location>
        <position position="1"/>
    </location>
</feature>
<evidence type="ECO:0000256" key="1">
    <source>
        <dbReference type="ARBA" id="ARBA00010838"/>
    </source>
</evidence>
<accession>A0A5E4QT88</accession>
<dbReference type="SUPFAM" id="SSF51445">
    <property type="entry name" value="(Trans)glycosidases"/>
    <property type="match status" value="1"/>
</dbReference>
<protein>
    <recommendedName>
        <fullName evidence="7">Glycoside hydrolase family 1</fullName>
    </recommendedName>
</protein>
<dbReference type="PANTHER" id="PTHR10353:SF36">
    <property type="entry name" value="LP05116P"/>
    <property type="match status" value="1"/>
</dbReference>
<dbReference type="EMBL" id="FZQP02004978">
    <property type="protein sequence ID" value="VVD00787.1"/>
    <property type="molecule type" value="Genomic_DNA"/>
</dbReference>
<sequence length="105" mass="12009">WGQYAHPIFSEAGDFPPIMKEKIAAKSASQGFFRSRLPEFTAEEIELVKGSADFFGVNHYTTQLVYRNESVYGYHSSPSYYDDMEAVLYQSSEWTATGATWLKYL</sequence>
<organism evidence="5 6">
    <name type="scientific">Leptidea sinapis</name>
    <dbReference type="NCBI Taxonomy" id="189913"/>
    <lineage>
        <taxon>Eukaryota</taxon>
        <taxon>Metazoa</taxon>
        <taxon>Ecdysozoa</taxon>
        <taxon>Arthropoda</taxon>
        <taxon>Hexapoda</taxon>
        <taxon>Insecta</taxon>
        <taxon>Pterygota</taxon>
        <taxon>Neoptera</taxon>
        <taxon>Endopterygota</taxon>
        <taxon>Lepidoptera</taxon>
        <taxon>Glossata</taxon>
        <taxon>Ditrysia</taxon>
        <taxon>Papilionoidea</taxon>
        <taxon>Pieridae</taxon>
        <taxon>Dismorphiinae</taxon>
        <taxon>Leptidea</taxon>
    </lineage>
</organism>
<dbReference type="GO" id="GO:0005975">
    <property type="term" value="P:carbohydrate metabolic process"/>
    <property type="evidence" value="ECO:0007669"/>
    <property type="project" value="InterPro"/>
</dbReference>
<dbReference type="Gene3D" id="3.20.20.80">
    <property type="entry name" value="Glycosidases"/>
    <property type="match status" value="1"/>
</dbReference>
<reference evidence="5 6" key="1">
    <citation type="submission" date="2017-07" db="EMBL/GenBank/DDBJ databases">
        <authorList>
            <person name="Talla V."/>
            <person name="Backstrom N."/>
        </authorList>
    </citation>
    <scope>NUCLEOTIDE SEQUENCE [LARGE SCALE GENOMIC DNA]</scope>
</reference>
<keyword evidence="2" id="KW-0378">Hydrolase</keyword>
<evidence type="ECO:0000313" key="5">
    <source>
        <dbReference type="EMBL" id="VVD00787.1"/>
    </source>
</evidence>
<proteinExistence type="inferred from homology"/>